<comment type="catalytic activity">
    <reaction evidence="16 17">
        <text>di-trans,octa-cis-undecaprenyl diphosphate + H2O = di-trans,octa-cis-undecaprenyl phosphate + phosphate + H(+)</text>
        <dbReference type="Rhea" id="RHEA:28094"/>
        <dbReference type="ChEBI" id="CHEBI:15377"/>
        <dbReference type="ChEBI" id="CHEBI:15378"/>
        <dbReference type="ChEBI" id="CHEBI:43474"/>
        <dbReference type="ChEBI" id="CHEBI:58405"/>
        <dbReference type="ChEBI" id="CHEBI:60392"/>
        <dbReference type="EC" id="3.6.1.27"/>
    </reaction>
</comment>
<dbReference type="EMBL" id="AP018227">
    <property type="protein sequence ID" value="BAY80957.1"/>
    <property type="molecule type" value="Genomic_DNA"/>
</dbReference>
<evidence type="ECO:0000256" key="17">
    <source>
        <dbReference type="HAMAP-Rule" id="MF_01006"/>
    </source>
</evidence>
<dbReference type="GO" id="GO:0005886">
    <property type="term" value="C:plasma membrane"/>
    <property type="evidence" value="ECO:0007669"/>
    <property type="project" value="UniProtKB-SubCell"/>
</dbReference>
<keyword evidence="13 17" id="KW-0961">Cell wall biogenesis/degradation</keyword>
<comment type="similarity">
    <text evidence="2 17">Belongs to the UppP family.</text>
</comment>
<name>A0A1Z4LIA4_9CYAN</name>
<keyword evidence="19" id="KW-1185">Reference proteome</keyword>
<comment type="function">
    <text evidence="17">Catalyzes the dephosphorylation of undecaprenyl diphosphate (UPP). Confers resistance to bacitracin.</text>
</comment>
<comment type="subcellular location">
    <subcellularLocation>
        <location evidence="1 17">Cell membrane</location>
        <topology evidence="1 17">Multi-pass membrane protein</topology>
    </subcellularLocation>
</comment>
<feature type="transmembrane region" description="Helical" evidence="17">
    <location>
        <begin position="287"/>
        <end position="309"/>
    </location>
</feature>
<evidence type="ECO:0000256" key="11">
    <source>
        <dbReference type="ARBA" id="ARBA00023136"/>
    </source>
</evidence>
<dbReference type="AlphaFoldDB" id="A0A1Z4LIA4"/>
<feature type="transmembrane region" description="Helical" evidence="17">
    <location>
        <begin position="254"/>
        <end position="280"/>
    </location>
</feature>
<comment type="miscellaneous">
    <text evidence="17">Bacitracin is thought to be involved in the inhibition of peptidoglycan synthesis by sequestering undecaprenyl diphosphate, thereby reducing the pool of lipid carrier available.</text>
</comment>
<evidence type="ECO:0000256" key="13">
    <source>
        <dbReference type="ARBA" id="ARBA00023316"/>
    </source>
</evidence>
<evidence type="ECO:0000313" key="19">
    <source>
        <dbReference type="Proteomes" id="UP000218418"/>
    </source>
</evidence>
<dbReference type="PANTHER" id="PTHR30622">
    <property type="entry name" value="UNDECAPRENYL-DIPHOSPHATASE"/>
    <property type="match status" value="1"/>
</dbReference>
<feature type="transmembrane region" description="Helical" evidence="17">
    <location>
        <begin position="31"/>
        <end position="49"/>
    </location>
</feature>
<evidence type="ECO:0000256" key="3">
    <source>
        <dbReference type="ARBA" id="ARBA00012374"/>
    </source>
</evidence>
<keyword evidence="7 17" id="KW-0378">Hydrolase</keyword>
<keyword evidence="10 17" id="KW-1133">Transmembrane helix</keyword>
<evidence type="ECO:0000256" key="14">
    <source>
        <dbReference type="ARBA" id="ARBA00032707"/>
    </source>
</evidence>
<evidence type="ECO:0000256" key="6">
    <source>
        <dbReference type="ARBA" id="ARBA00022692"/>
    </source>
</evidence>
<dbReference type="GO" id="GO:0046677">
    <property type="term" value="P:response to antibiotic"/>
    <property type="evidence" value="ECO:0007669"/>
    <property type="project" value="UniProtKB-UniRule"/>
</dbReference>
<dbReference type="InterPro" id="IPR003824">
    <property type="entry name" value="UppP"/>
</dbReference>
<gene>
    <name evidence="17 18" type="primary">uppP</name>
    <name evidence="18" type="ORF">NIES267_04220</name>
</gene>
<evidence type="ECO:0000313" key="18">
    <source>
        <dbReference type="EMBL" id="BAY80957.1"/>
    </source>
</evidence>
<dbReference type="Pfam" id="PF02673">
    <property type="entry name" value="BacA"/>
    <property type="match status" value="1"/>
</dbReference>
<dbReference type="GO" id="GO:0008360">
    <property type="term" value="P:regulation of cell shape"/>
    <property type="evidence" value="ECO:0007669"/>
    <property type="project" value="UniProtKB-KW"/>
</dbReference>
<sequence length="343" mass="37301">MNHDKKLRETVRFASVSMVITRIRTFFQSQLFWLLAVASAIFSITVHPLKTLANQPDSAINGIQNMKVWQAIFLGFVQGATEFFPISSTAHLKAVPVALGWGDPGVAFSAVIQLGSIAAVLCYFWKDLSRIFKSATRAMALSDYMDFDFRLCVGILFGTLPILLCGIIIKIFVPDFDNSPLRSMNAIAIASIVMSILLGLAEKITKRQRDFENLVILDGLLVGVAQALALIPGVSRSGSTLTAGLFLNLERETAARFSFLLGIPAISLAGLAQLQAFFVAGVDGSQIVSLAAGIISSTIFSYLAIASLLRFLKTQSTWMFVWYRLIFGIVILSGIATGFLENS</sequence>
<evidence type="ECO:0000256" key="2">
    <source>
        <dbReference type="ARBA" id="ARBA00010621"/>
    </source>
</evidence>
<dbReference type="GO" id="GO:0050380">
    <property type="term" value="F:undecaprenyl-diphosphatase activity"/>
    <property type="evidence" value="ECO:0007669"/>
    <property type="project" value="UniProtKB-UniRule"/>
</dbReference>
<reference evidence="18 19" key="1">
    <citation type="submission" date="2017-06" db="EMBL/GenBank/DDBJ databases">
        <title>Genome sequencing of cyanobaciteial culture collection at National Institute for Environmental Studies (NIES).</title>
        <authorList>
            <person name="Hirose Y."/>
            <person name="Shimura Y."/>
            <person name="Fujisawa T."/>
            <person name="Nakamura Y."/>
            <person name="Kawachi M."/>
        </authorList>
    </citation>
    <scope>NUCLEOTIDE SEQUENCE [LARGE SCALE GENOMIC DNA]</scope>
    <source>
        <strain evidence="18 19">NIES-267</strain>
    </source>
</reference>
<accession>A0A1Z4LIA4</accession>
<keyword evidence="9 17" id="KW-0573">Peptidoglycan synthesis</keyword>
<evidence type="ECO:0000256" key="1">
    <source>
        <dbReference type="ARBA" id="ARBA00004651"/>
    </source>
</evidence>
<dbReference type="EC" id="3.6.1.27" evidence="3 17"/>
<organism evidence="18 19">
    <name type="scientific">Calothrix parasitica NIES-267</name>
    <dbReference type="NCBI Taxonomy" id="1973488"/>
    <lineage>
        <taxon>Bacteria</taxon>
        <taxon>Bacillati</taxon>
        <taxon>Cyanobacteriota</taxon>
        <taxon>Cyanophyceae</taxon>
        <taxon>Nostocales</taxon>
        <taxon>Calotrichaceae</taxon>
        <taxon>Calothrix</taxon>
    </lineage>
</organism>
<feature type="transmembrane region" description="Helical" evidence="17">
    <location>
        <begin position="184"/>
        <end position="201"/>
    </location>
</feature>
<dbReference type="OrthoDB" id="9808289at2"/>
<feature type="transmembrane region" description="Helical" evidence="17">
    <location>
        <begin position="321"/>
        <end position="340"/>
    </location>
</feature>
<evidence type="ECO:0000256" key="10">
    <source>
        <dbReference type="ARBA" id="ARBA00022989"/>
    </source>
</evidence>
<proteinExistence type="inferred from homology"/>
<evidence type="ECO:0000256" key="16">
    <source>
        <dbReference type="ARBA" id="ARBA00047594"/>
    </source>
</evidence>
<keyword evidence="5 17" id="KW-1003">Cell membrane</keyword>
<evidence type="ECO:0000256" key="12">
    <source>
        <dbReference type="ARBA" id="ARBA00023251"/>
    </source>
</evidence>
<protein>
    <recommendedName>
        <fullName evidence="4 17">Undecaprenyl-diphosphatase</fullName>
        <ecNumber evidence="3 17">3.6.1.27</ecNumber>
    </recommendedName>
    <alternativeName>
        <fullName evidence="15 17">Bacitracin resistance protein</fullName>
    </alternativeName>
    <alternativeName>
        <fullName evidence="14 17">Undecaprenyl pyrophosphate phosphatase</fullName>
    </alternativeName>
</protein>
<keyword evidence="11 17" id="KW-0472">Membrane</keyword>
<dbReference type="GO" id="GO:0071555">
    <property type="term" value="P:cell wall organization"/>
    <property type="evidence" value="ECO:0007669"/>
    <property type="project" value="UniProtKB-KW"/>
</dbReference>
<dbReference type="NCBIfam" id="NF001394">
    <property type="entry name" value="PRK00281.2-5"/>
    <property type="match status" value="1"/>
</dbReference>
<evidence type="ECO:0000256" key="9">
    <source>
        <dbReference type="ARBA" id="ARBA00022984"/>
    </source>
</evidence>
<evidence type="ECO:0000256" key="15">
    <source>
        <dbReference type="ARBA" id="ARBA00032932"/>
    </source>
</evidence>
<feature type="transmembrane region" description="Helical" evidence="17">
    <location>
        <begin position="106"/>
        <end position="126"/>
    </location>
</feature>
<evidence type="ECO:0000256" key="5">
    <source>
        <dbReference type="ARBA" id="ARBA00022475"/>
    </source>
</evidence>
<keyword evidence="12 17" id="KW-0046">Antibiotic resistance</keyword>
<dbReference type="HAMAP" id="MF_01006">
    <property type="entry name" value="Undec_diphosphatase"/>
    <property type="match status" value="1"/>
</dbReference>
<dbReference type="GO" id="GO:0009252">
    <property type="term" value="P:peptidoglycan biosynthetic process"/>
    <property type="evidence" value="ECO:0007669"/>
    <property type="project" value="UniProtKB-KW"/>
</dbReference>
<evidence type="ECO:0000256" key="4">
    <source>
        <dbReference type="ARBA" id="ARBA00021581"/>
    </source>
</evidence>
<evidence type="ECO:0000256" key="8">
    <source>
        <dbReference type="ARBA" id="ARBA00022960"/>
    </source>
</evidence>
<dbReference type="PANTHER" id="PTHR30622:SF4">
    <property type="entry name" value="UNDECAPRENYL-DIPHOSPHATASE"/>
    <property type="match status" value="1"/>
</dbReference>
<dbReference type="NCBIfam" id="TIGR00753">
    <property type="entry name" value="undec_PP_bacA"/>
    <property type="match status" value="1"/>
</dbReference>
<keyword evidence="8 17" id="KW-0133">Cell shape</keyword>
<keyword evidence="6 17" id="KW-0812">Transmembrane</keyword>
<evidence type="ECO:0000256" key="7">
    <source>
        <dbReference type="ARBA" id="ARBA00022801"/>
    </source>
</evidence>
<feature type="transmembrane region" description="Helical" evidence="17">
    <location>
        <begin position="147"/>
        <end position="172"/>
    </location>
</feature>
<dbReference type="Proteomes" id="UP000218418">
    <property type="component" value="Chromosome"/>
</dbReference>